<evidence type="ECO:0000313" key="1">
    <source>
        <dbReference type="EnsemblPlants" id="ORUFI04G17650.1"/>
    </source>
</evidence>
<evidence type="ECO:0000313" key="2">
    <source>
        <dbReference type="Proteomes" id="UP000008022"/>
    </source>
</evidence>
<reference evidence="2" key="1">
    <citation type="submission" date="2013-06" db="EMBL/GenBank/DDBJ databases">
        <authorList>
            <person name="Zhao Q."/>
        </authorList>
    </citation>
    <scope>NUCLEOTIDE SEQUENCE</scope>
    <source>
        <strain evidence="2">cv. W1943</strain>
    </source>
</reference>
<dbReference type="Proteomes" id="UP000008022">
    <property type="component" value="Unassembled WGS sequence"/>
</dbReference>
<sequence length="72" mass="8259">MEYRSYTETYLCLEALALFIEMQTTVLLLNPNEAFLIWRALVSACTVHTNVDSNMQDALRHPLDPNQSITLD</sequence>
<dbReference type="HOGENOM" id="CLU_2726647_0_0_1"/>
<keyword evidence="2" id="KW-1185">Reference proteome</keyword>
<dbReference type="Gramene" id="ORUFI04G17650.1">
    <property type="protein sequence ID" value="ORUFI04G17650.1"/>
    <property type="gene ID" value="ORUFI04G17650"/>
</dbReference>
<name>A0A0E0PAL6_ORYRU</name>
<dbReference type="EnsemblPlants" id="ORUFI04G17650.1">
    <property type="protein sequence ID" value="ORUFI04G17650.1"/>
    <property type="gene ID" value="ORUFI04G17650"/>
</dbReference>
<proteinExistence type="predicted"/>
<accession>A0A0E0PAL6</accession>
<dbReference type="AlphaFoldDB" id="A0A0E0PAL6"/>
<reference evidence="1" key="2">
    <citation type="submission" date="2015-06" db="UniProtKB">
        <authorList>
            <consortium name="EnsemblPlants"/>
        </authorList>
    </citation>
    <scope>IDENTIFICATION</scope>
</reference>
<protein>
    <submittedName>
        <fullName evidence="1">Uncharacterized protein</fullName>
    </submittedName>
</protein>
<organism evidence="1 2">
    <name type="scientific">Oryza rufipogon</name>
    <name type="common">Brownbeard rice</name>
    <name type="synonym">Asian wild rice</name>
    <dbReference type="NCBI Taxonomy" id="4529"/>
    <lineage>
        <taxon>Eukaryota</taxon>
        <taxon>Viridiplantae</taxon>
        <taxon>Streptophyta</taxon>
        <taxon>Embryophyta</taxon>
        <taxon>Tracheophyta</taxon>
        <taxon>Spermatophyta</taxon>
        <taxon>Magnoliopsida</taxon>
        <taxon>Liliopsida</taxon>
        <taxon>Poales</taxon>
        <taxon>Poaceae</taxon>
        <taxon>BOP clade</taxon>
        <taxon>Oryzoideae</taxon>
        <taxon>Oryzeae</taxon>
        <taxon>Oryzinae</taxon>
        <taxon>Oryza</taxon>
    </lineage>
</organism>